<protein>
    <submittedName>
        <fullName evidence="1">Uncharacterized protein</fullName>
    </submittedName>
</protein>
<dbReference type="AlphaFoldDB" id="A0A6A4J2W3"/>
<proteinExistence type="predicted"/>
<reference evidence="1" key="1">
    <citation type="journal article" date="2021" name="Mol. Ecol. Resour.">
        <title>Apolygus lucorum genome provides insights into omnivorousness and mesophyll feeding.</title>
        <authorList>
            <person name="Liu Y."/>
            <person name="Liu H."/>
            <person name="Wang H."/>
            <person name="Huang T."/>
            <person name="Liu B."/>
            <person name="Yang B."/>
            <person name="Yin L."/>
            <person name="Li B."/>
            <person name="Zhang Y."/>
            <person name="Zhang S."/>
            <person name="Jiang F."/>
            <person name="Zhang X."/>
            <person name="Ren Y."/>
            <person name="Wang B."/>
            <person name="Wang S."/>
            <person name="Lu Y."/>
            <person name="Wu K."/>
            <person name="Fan W."/>
            <person name="Wang G."/>
        </authorList>
    </citation>
    <scope>NUCLEOTIDE SEQUENCE</scope>
    <source>
        <strain evidence="1">12Hb</strain>
    </source>
</reference>
<dbReference type="Proteomes" id="UP000466442">
    <property type="component" value="Unassembled WGS sequence"/>
</dbReference>
<comment type="caution">
    <text evidence="1">The sequence shown here is derived from an EMBL/GenBank/DDBJ whole genome shotgun (WGS) entry which is preliminary data.</text>
</comment>
<gene>
    <name evidence="1" type="ORF">GE061_017440</name>
</gene>
<evidence type="ECO:0000313" key="1">
    <source>
        <dbReference type="EMBL" id="KAF6206211.1"/>
    </source>
</evidence>
<accession>A0A6A4J2W3</accession>
<evidence type="ECO:0000313" key="2">
    <source>
        <dbReference type="Proteomes" id="UP000466442"/>
    </source>
</evidence>
<organism evidence="1 2">
    <name type="scientific">Apolygus lucorum</name>
    <name type="common">Small green plant bug</name>
    <name type="synonym">Lygocoris lucorum</name>
    <dbReference type="NCBI Taxonomy" id="248454"/>
    <lineage>
        <taxon>Eukaryota</taxon>
        <taxon>Metazoa</taxon>
        <taxon>Ecdysozoa</taxon>
        <taxon>Arthropoda</taxon>
        <taxon>Hexapoda</taxon>
        <taxon>Insecta</taxon>
        <taxon>Pterygota</taxon>
        <taxon>Neoptera</taxon>
        <taxon>Paraneoptera</taxon>
        <taxon>Hemiptera</taxon>
        <taxon>Heteroptera</taxon>
        <taxon>Panheteroptera</taxon>
        <taxon>Cimicomorpha</taxon>
        <taxon>Miridae</taxon>
        <taxon>Mirini</taxon>
        <taxon>Apolygus</taxon>
    </lineage>
</organism>
<sequence>MGNLCSKRPGKRDNVLILHRIDLMPSFESLVNREPSEINVVDVPEDIVLHTAYSSISVLKTQEDLWREQEEQGCLNRRRSWLRREKERSRIRHSSVVSGDVLLAEHTDSGLPLRSQRRKAVLKPKSHGYR</sequence>
<dbReference type="EMBL" id="WIXP02000008">
    <property type="protein sequence ID" value="KAF6206211.1"/>
    <property type="molecule type" value="Genomic_DNA"/>
</dbReference>
<keyword evidence="2" id="KW-1185">Reference proteome</keyword>
<name>A0A6A4J2W3_APOLU</name>